<gene>
    <name evidence="2" type="ORF">NP048_04820</name>
</gene>
<dbReference type="Proteomes" id="UP001316384">
    <property type="component" value="Chromosome"/>
</dbReference>
<feature type="domain" description="Knr4/Smi1-like" evidence="1">
    <location>
        <begin position="18"/>
        <end position="154"/>
    </location>
</feature>
<dbReference type="EMBL" id="CP101987">
    <property type="protein sequence ID" value="UUI72775.1"/>
    <property type="molecule type" value="Genomic_DNA"/>
</dbReference>
<reference evidence="2 3" key="1">
    <citation type="submission" date="2022-07" db="EMBL/GenBank/DDBJ databases">
        <title>Novel species in genus cellulomonas.</title>
        <authorList>
            <person name="Ye L."/>
        </authorList>
    </citation>
    <scope>NUCLEOTIDE SEQUENCE [LARGE SCALE GENOMIC DNA]</scope>
    <source>
        <strain evidence="3">zg-B89</strain>
    </source>
</reference>
<proteinExistence type="predicted"/>
<accession>A0ABY5KUG1</accession>
<organism evidence="2 3">
    <name type="scientific">Cellulomonas xiejunii</name>
    <dbReference type="NCBI Taxonomy" id="2968083"/>
    <lineage>
        <taxon>Bacteria</taxon>
        <taxon>Bacillati</taxon>
        <taxon>Actinomycetota</taxon>
        <taxon>Actinomycetes</taxon>
        <taxon>Micrococcales</taxon>
        <taxon>Cellulomonadaceae</taxon>
        <taxon>Cellulomonas</taxon>
    </lineage>
</organism>
<evidence type="ECO:0000259" key="1">
    <source>
        <dbReference type="SMART" id="SM00860"/>
    </source>
</evidence>
<evidence type="ECO:0000313" key="3">
    <source>
        <dbReference type="Proteomes" id="UP001316384"/>
    </source>
</evidence>
<evidence type="ECO:0000313" key="2">
    <source>
        <dbReference type="EMBL" id="UUI72775.1"/>
    </source>
</evidence>
<dbReference type="SUPFAM" id="SSF160631">
    <property type="entry name" value="SMI1/KNR4-like"/>
    <property type="match status" value="1"/>
</dbReference>
<dbReference type="SMART" id="SM00860">
    <property type="entry name" value="SMI1_KNR4"/>
    <property type="match status" value="1"/>
</dbReference>
<sequence length="162" mass="17869">MPRDDALFRELVAPFEPPVDHDLIRSIEAELGIRLPEAYIRLSRVHNGGHLALNAHRTEQPTTWATDHVGITSIAAIGRTAPFSLCGELGNAFWVREWGYPDIGVYFADCPSAGHDMIALDYRASGEPRVVHVDQEVDFRITAVAANFASFVDGLVPESDFP</sequence>
<dbReference type="Gene3D" id="3.40.1580.10">
    <property type="entry name" value="SMI1/KNR4-like"/>
    <property type="match status" value="1"/>
</dbReference>
<dbReference type="InterPro" id="IPR018958">
    <property type="entry name" value="Knr4/Smi1-like_dom"/>
</dbReference>
<dbReference type="RefSeq" id="WP_227578353.1">
    <property type="nucleotide sequence ID" value="NZ_CP101987.1"/>
</dbReference>
<keyword evidence="3" id="KW-1185">Reference proteome</keyword>
<dbReference type="InterPro" id="IPR037883">
    <property type="entry name" value="Knr4/Smi1-like_sf"/>
</dbReference>
<protein>
    <submittedName>
        <fullName evidence="2">SMI1/KNR4 family protein</fullName>
    </submittedName>
</protein>
<name>A0ABY5KUG1_9CELL</name>
<dbReference type="Pfam" id="PF09346">
    <property type="entry name" value="SMI1_KNR4"/>
    <property type="match status" value="1"/>
</dbReference>